<comment type="subunit">
    <text evidence="3">Interacts promiscuously (via SAM domain) with EPHA5, EPHA6, EPHA7, EPHA8, EPHB1, EPHB2, EPHB3 and EPHB4 (via SAM domain) (in vitro).</text>
</comment>
<dbReference type="CDD" id="cd09527">
    <property type="entry name" value="SAM_Samd5"/>
    <property type="match status" value="1"/>
</dbReference>
<protein>
    <recommendedName>
        <fullName evidence="4">Sterile alpha motif domain-containing protein 5</fullName>
    </recommendedName>
</protein>
<evidence type="ECO:0000313" key="7">
    <source>
        <dbReference type="Proteomes" id="UP001162480"/>
    </source>
</evidence>
<dbReference type="InterPro" id="IPR001660">
    <property type="entry name" value="SAM"/>
</dbReference>
<evidence type="ECO:0000256" key="1">
    <source>
        <dbReference type="ARBA" id="ARBA00004496"/>
    </source>
</evidence>
<dbReference type="FunFam" id="1.10.150.50:FF:000055">
    <property type="entry name" value="Sterile alpha motif domain containing 5"/>
    <property type="match status" value="1"/>
</dbReference>
<dbReference type="Gene3D" id="1.10.150.50">
    <property type="entry name" value="Transcription Factor, Ets-1"/>
    <property type="match status" value="1"/>
</dbReference>
<accession>A0AA36EYZ8</accession>
<dbReference type="Proteomes" id="UP001162480">
    <property type="component" value="Chromosome 2"/>
</dbReference>
<evidence type="ECO:0000313" key="6">
    <source>
        <dbReference type="EMBL" id="CAI9718312.1"/>
    </source>
</evidence>
<dbReference type="Pfam" id="PF07647">
    <property type="entry name" value="SAM_2"/>
    <property type="match status" value="1"/>
</dbReference>
<dbReference type="SMART" id="SM00454">
    <property type="entry name" value="SAM"/>
    <property type="match status" value="1"/>
</dbReference>
<sequence length="266" mass="29192">MADWNIVTDWLRSLNLVHYTQAFLDNGYDDLEICKQIGDPDLDAIGVFKQEHRQRILDAVRILREQGGTAVYFTLEKPNNDIGVAASIVDGHGHVACTTTANNTDSTYHRTGGLVCLGGGSGSGIGGGNNGDHSGDCSTNEPIHSSRRLPNDYEDGKSALLTYPKIQLKHIIRDKLVRDEIDLSGPPYTTAEIKDVSQKDQSCTRSSLMALAVKYAGELNTHVEDVFDRLDELRWWKITKDSDSLSGYIITWKPNSAVPSAPTTTS</sequence>
<comment type="subcellular location">
    <subcellularLocation>
        <location evidence="1">Cytoplasm</location>
    </subcellularLocation>
</comment>
<dbReference type="PROSITE" id="PS50105">
    <property type="entry name" value="SAM_DOMAIN"/>
    <property type="match status" value="1"/>
</dbReference>
<proteinExistence type="predicted"/>
<evidence type="ECO:0000256" key="3">
    <source>
        <dbReference type="ARBA" id="ARBA00065890"/>
    </source>
</evidence>
<feature type="domain" description="SAM" evidence="5">
    <location>
        <begin position="2"/>
        <end position="66"/>
    </location>
</feature>
<gene>
    <name evidence="6" type="ORF">OCTVUL_1B010544</name>
</gene>
<organism evidence="6 7">
    <name type="scientific">Octopus vulgaris</name>
    <name type="common">Common octopus</name>
    <dbReference type="NCBI Taxonomy" id="6645"/>
    <lineage>
        <taxon>Eukaryota</taxon>
        <taxon>Metazoa</taxon>
        <taxon>Spiralia</taxon>
        <taxon>Lophotrochozoa</taxon>
        <taxon>Mollusca</taxon>
        <taxon>Cephalopoda</taxon>
        <taxon>Coleoidea</taxon>
        <taxon>Octopodiformes</taxon>
        <taxon>Octopoda</taxon>
        <taxon>Incirrata</taxon>
        <taxon>Octopodidae</taxon>
        <taxon>Octopus</taxon>
    </lineage>
</organism>
<reference evidence="6" key="1">
    <citation type="submission" date="2023-08" db="EMBL/GenBank/DDBJ databases">
        <authorList>
            <person name="Alioto T."/>
            <person name="Alioto T."/>
            <person name="Gomez Garrido J."/>
        </authorList>
    </citation>
    <scope>NUCLEOTIDE SEQUENCE</scope>
</reference>
<evidence type="ECO:0000256" key="2">
    <source>
        <dbReference type="ARBA" id="ARBA00022490"/>
    </source>
</evidence>
<evidence type="ECO:0000256" key="4">
    <source>
        <dbReference type="ARBA" id="ARBA00073398"/>
    </source>
</evidence>
<dbReference type="AlphaFoldDB" id="A0AA36EYZ8"/>
<dbReference type="SUPFAM" id="SSF47769">
    <property type="entry name" value="SAM/Pointed domain"/>
    <property type="match status" value="1"/>
</dbReference>
<dbReference type="GO" id="GO:0005737">
    <property type="term" value="C:cytoplasm"/>
    <property type="evidence" value="ECO:0007669"/>
    <property type="project" value="UniProtKB-SubCell"/>
</dbReference>
<name>A0AA36EYZ8_OCTVU</name>
<dbReference type="EMBL" id="OX597815">
    <property type="protein sequence ID" value="CAI9718312.1"/>
    <property type="molecule type" value="Genomic_DNA"/>
</dbReference>
<keyword evidence="7" id="KW-1185">Reference proteome</keyword>
<dbReference type="InterPro" id="IPR051725">
    <property type="entry name" value="SAM-SH3_domain_protein"/>
</dbReference>
<dbReference type="InterPro" id="IPR013761">
    <property type="entry name" value="SAM/pointed_sf"/>
</dbReference>
<dbReference type="PANTHER" id="PTHR12301:SF8">
    <property type="entry name" value="STERILE ALPHA MOTIF DOMAIN-CONTAINING PROTEIN 5"/>
    <property type="match status" value="1"/>
</dbReference>
<keyword evidence="2" id="KW-0963">Cytoplasm</keyword>
<evidence type="ECO:0000259" key="5">
    <source>
        <dbReference type="PROSITE" id="PS50105"/>
    </source>
</evidence>
<dbReference type="PANTHER" id="PTHR12301">
    <property type="entry name" value="SAM-DOMAIN, SH3 AND NUCLEAR LOCALIZATION SIGNALS PROTEIN RELATED"/>
    <property type="match status" value="1"/>
</dbReference>